<accession>A0A5K7XGJ3</accession>
<dbReference type="Proteomes" id="UP000326837">
    <property type="component" value="Chromosome"/>
</dbReference>
<keyword evidence="2" id="KW-1185">Reference proteome</keyword>
<sequence>MVEWEQVMRRNEDREFMFFGSNEESVKILDRVIFFDALAD</sequence>
<dbReference type="EMBL" id="AP021861">
    <property type="protein sequence ID" value="BBO33363.1"/>
    <property type="molecule type" value="Genomic_DNA"/>
</dbReference>
<dbReference type="AlphaFoldDB" id="A0A5K7XGJ3"/>
<evidence type="ECO:0000313" key="2">
    <source>
        <dbReference type="Proteomes" id="UP000326837"/>
    </source>
</evidence>
<dbReference type="KEGG" id="lpav:PLANPX_2975"/>
<name>A0A5K7XGJ3_9BACT</name>
<protein>
    <submittedName>
        <fullName evidence="1">Uncharacterized protein</fullName>
    </submittedName>
</protein>
<organism evidence="1 2">
    <name type="scientific">Lacipirellula parvula</name>
    <dbReference type="NCBI Taxonomy" id="2650471"/>
    <lineage>
        <taxon>Bacteria</taxon>
        <taxon>Pseudomonadati</taxon>
        <taxon>Planctomycetota</taxon>
        <taxon>Planctomycetia</taxon>
        <taxon>Pirellulales</taxon>
        <taxon>Lacipirellulaceae</taxon>
        <taxon>Lacipirellula</taxon>
    </lineage>
</organism>
<evidence type="ECO:0000313" key="1">
    <source>
        <dbReference type="EMBL" id="BBO33363.1"/>
    </source>
</evidence>
<proteinExistence type="predicted"/>
<gene>
    <name evidence="1" type="ORF">PLANPX_2975</name>
</gene>
<reference evidence="2" key="1">
    <citation type="submission" date="2019-10" db="EMBL/GenBank/DDBJ databases">
        <title>Lacipirellula parvula gen. nov., sp. nov., representing a lineage of planctomycetes widespread in freshwater anoxic habitats, and description of the family Lacipirellulaceae.</title>
        <authorList>
            <person name="Dedysh S.N."/>
            <person name="Kulichevskaya I.S."/>
            <person name="Beletsky A.V."/>
            <person name="Rakitin A.L."/>
            <person name="Mardanov A.V."/>
            <person name="Ivanova A.A."/>
            <person name="Saltykova V.X."/>
            <person name="Rijpstra W.I.C."/>
            <person name="Sinninghe Damste J.S."/>
            <person name="Ravin N.V."/>
        </authorList>
    </citation>
    <scope>NUCLEOTIDE SEQUENCE [LARGE SCALE GENOMIC DNA]</scope>
    <source>
        <strain evidence="2">PX69</strain>
    </source>
</reference>